<name>A0A1Y1JE97_PLAGO</name>
<feature type="compositionally biased region" description="Basic and acidic residues" evidence="1">
    <location>
        <begin position="198"/>
        <end position="209"/>
    </location>
</feature>
<dbReference type="GeneID" id="39746357"/>
<comment type="caution">
    <text evidence="2">The sequence shown here is derived from an EMBL/GenBank/DDBJ whole genome shotgun (WGS) entry which is preliminary data.</text>
</comment>
<reference evidence="3" key="1">
    <citation type="submission" date="2017-04" db="EMBL/GenBank/DDBJ databases">
        <title>Plasmodium gonderi genome.</title>
        <authorList>
            <person name="Arisue N."/>
            <person name="Honma H."/>
            <person name="Kawai S."/>
            <person name="Tougan T."/>
            <person name="Tanabe K."/>
            <person name="Horii T."/>
        </authorList>
    </citation>
    <scope>NUCLEOTIDE SEQUENCE [LARGE SCALE GENOMIC DNA]</scope>
    <source>
        <strain evidence="3">ATCC 30045</strain>
    </source>
</reference>
<evidence type="ECO:0000313" key="2">
    <source>
        <dbReference type="EMBL" id="GAW79645.1"/>
    </source>
</evidence>
<dbReference type="OMA" id="SFCGEIK"/>
<dbReference type="OrthoDB" id="345381at2759"/>
<accession>A0A1Y1JE97</accession>
<keyword evidence="3" id="KW-1185">Reference proteome</keyword>
<dbReference type="EMBL" id="BDQF01000006">
    <property type="protein sequence ID" value="GAW79645.1"/>
    <property type="molecule type" value="Genomic_DNA"/>
</dbReference>
<dbReference type="RefSeq" id="XP_028542234.1">
    <property type="nucleotide sequence ID" value="XM_028686433.1"/>
</dbReference>
<protein>
    <recommendedName>
        <fullName evidence="4">RRM domain-containing protein</fullName>
    </recommendedName>
</protein>
<evidence type="ECO:0000313" key="3">
    <source>
        <dbReference type="Proteomes" id="UP000195521"/>
    </source>
</evidence>
<gene>
    <name evidence="2" type="ORF">PGO_050550</name>
</gene>
<feature type="region of interest" description="Disordered" evidence="1">
    <location>
        <begin position="815"/>
        <end position="837"/>
    </location>
</feature>
<proteinExistence type="predicted"/>
<dbReference type="AlphaFoldDB" id="A0A1Y1JE97"/>
<feature type="compositionally biased region" description="Basic and acidic residues" evidence="1">
    <location>
        <begin position="222"/>
        <end position="241"/>
    </location>
</feature>
<evidence type="ECO:0008006" key="4">
    <source>
        <dbReference type="Google" id="ProtNLM"/>
    </source>
</evidence>
<feature type="compositionally biased region" description="Basic residues" evidence="1">
    <location>
        <begin position="181"/>
        <end position="197"/>
    </location>
</feature>
<sequence length="1006" mass="118019">MQRREKLHKILRTYYVTNSILLKPKVYPLCHLKGKRDFFINKNSYSIISGLFERSTIYSNDKCSGITKEKKDKEKKENKLTQNQKTILNGSNAHIHESFQLCAKTECDQNYETQTYQGTVYDDNLGGKGNNSLQDQTNIAPNAHTWVLVKDGNLVRMADSMEQSNKKSSNEIVKGEGNEIKKKKKTSQNGKKKKKTEKLKDYHLNEKSGENGTDFKSALTSGEKEKCRSLEKGKKREGTLREKKRIQKAVNRYNDKCANPYDDETKDCLAPVDEKKKKKKKKKKKDDQLGVEISIPKNQTTQGSKFCGYEKATEVNITDNCVNRKFNKDDYFKEFELICKNNNIIIEKLNQVKEIPIFVHKHMSSLEFGNIYAYNNFLYEIYDKFSNEDIKKVKKLMKNYNKLTKKSVKRKIKYFESFYEMCPKEYNHILTCLFIQSIDILKDEDIRNTFYYDQVICNNKENEENDFSEEDFDILERNNDIQRGNDLGLFCVENDNDLDKNYNMDEEKKGEKNNNEYLKQRQFSVNNKTVYELDVHFCEEKETDGTSNTHEFHENNFIIVYNLPIISYDLLKAELRETFSFCGEIKNMEFFNDRLKTVDIKVLNNETFNSKNVGSTKSKKIGTKRMGENKGEKINQGKSIGGKNFNNSLNPNSYTQLYGIIEFFDEKSAARATSEFLRIFGIFCYNKLIYVDKCVNKNIMIITHLPFHLNIYNIFYLLLNASLFKMNIVNNKHERHHISKLCSSKDEKYHKDLQIFENDKTGIKVYKSKEIHGYVGGDSCRIIATDLNGKNDNSDNQVKEEVFYDENEKIKYELGKNKQWKNRDNPNGGDEKHGNDKSRRCEFSLRNSNIKMKSCDSIFSETVSFNHLDTYDYIYEVSRKNFLQFKKKSNIKLETCTNDDDSTTEGKNKNFESFADFYQNQNKIIKRRKLNFNNNGRILILHFDSFKYLYHCLKKFKSIFKNKNCMIFSMNLRRCIYMDGVVKDYVQLKGGKNRSALKKMDTSYTI</sequence>
<feature type="compositionally biased region" description="Basic and acidic residues" evidence="1">
    <location>
        <begin position="164"/>
        <end position="180"/>
    </location>
</feature>
<feature type="region of interest" description="Disordered" evidence="1">
    <location>
        <begin position="160"/>
        <end position="241"/>
    </location>
</feature>
<evidence type="ECO:0000256" key="1">
    <source>
        <dbReference type="SAM" id="MobiDB-lite"/>
    </source>
</evidence>
<organism evidence="2 3">
    <name type="scientific">Plasmodium gonderi</name>
    <dbReference type="NCBI Taxonomy" id="77519"/>
    <lineage>
        <taxon>Eukaryota</taxon>
        <taxon>Sar</taxon>
        <taxon>Alveolata</taxon>
        <taxon>Apicomplexa</taxon>
        <taxon>Aconoidasida</taxon>
        <taxon>Haemosporida</taxon>
        <taxon>Plasmodiidae</taxon>
        <taxon>Plasmodium</taxon>
        <taxon>Plasmodium (Plasmodium)</taxon>
    </lineage>
</organism>
<dbReference type="Proteomes" id="UP000195521">
    <property type="component" value="Unassembled WGS sequence"/>
</dbReference>